<keyword evidence="2" id="KW-1185">Reference proteome</keyword>
<evidence type="ECO:0000313" key="2">
    <source>
        <dbReference type="Proteomes" id="UP001138540"/>
    </source>
</evidence>
<keyword evidence="1" id="KW-0255">Endonuclease</keyword>
<name>A0ABR6NI49_9SPHN</name>
<organism evidence="1 2">
    <name type="scientific">Sphingobium lignivorans</name>
    <dbReference type="NCBI Taxonomy" id="2735886"/>
    <lineage>
        <taxon>Bacteria</taxon>
        <taxon>Pseudomonadati</taxon>
        <taxon>Pseudomonadota</taxon>
        <taxon>Alphaproteobacteria</taxon>
        <taxon>Sphingomonadales</taxon>
        <taxon>Sphingomonadaceae</taxon>
        <taxon>Sphingobium</taxon>
    </lineage>
</organism>
<proteinExistence type="predicted"/>
<keyword evidence="1" id="KW-0540">Nuclease</keyword>
<evidence type="ECO:0000313" key="1">
    <source>
        <dbReference type="EMBL" id="MBB5986959.1"/>
    </source>
</evidence>
<keyword evidence="1" id="KW-0378">Hydrolase</keyword>
<comment type="caution">
    <text evidence="1">The sequence shown here is derived from an EMBL/GenBank/DDBJ whole genome shotgun (WGS) entry which is preliminary data.</text>
</comment>
<reference evidence="1 2" key="1">
    <citation type="submission" date="2020-08" db="EMBL/GenBank/DDBJ databases">
        <title>Exploring microbial biodiversity for novel pathways involved in the catabolism of aromatic compounds derived from lignin.</title>
        <authorList>
            <person name="Elkins J."/>
        </authorList>
    </citation>
    <scope>NUCLEOTIDE SEQUENCE [LARGE SCALE GENOMIC DNA]</scope>
    <source>
        <strain evidence="1 2">B1D3A</strain>
    </source>
</reference>
<dbReference type="EMBL" id="JACHKA010000001">
    <property type="protein sequence ID" value="MBB5986959.1"/>
    <property type="molecule type" value="Genomic_DNA"/>
</dbReference>
<protein>
    <submittedName>
        <fullName evidence="1">GIY-YIG superfamily endonuclease</fullName>
    </submittedName>
</protein>
<sequence>MEHAILREKQMKKWRRAWKLDLIEQANPNWEDLAVDLGFASLG</sequence>
<accession>A0ABR6NI49</accession>
<gene>
    <name evidence="1" type="ORF">HNP60_002933</name>
</gene>
<dbReference type="GO" id="GO:0004519">
    <property type="term" value="F:endonuclease activity"/>
    <property type="evidence" value="ECO:0007669"/>
    <property type="project" value="UniProtKB-KW"/>
</dbReference>
<dbReference type="RefSeq" id="WP_420825256.1">
    <property type="nucleotide sequence ID" value="NZ_JACHKA010000001.1"/>
</dbReference>
<dbReference type="Proteomes" id="UP001138540">
    <property type="component" value="Unassembled WGS sequence"/>
</dbReference>